<name>A0AAD1XVL7_EUPCR</name>
<sequence length="240" mass="27000">MSTESICISAPWVAGILVFFAVNLCCMVFLGFSVVKNWKAYRTKKKSMKREVGNDSDFERRPSNEMEKLPGQVLDLSENSESIKDSKESELDHKPFSLGGSKMQADNAEEIESLEDPTRGSELQNYVENMPSSNPRAQKVGIVASIKVATRESMPQKFIEEPVKGNDSSNTKSYESDNSVEGENEAEDSENQDEKSNYDSHGSEEDYEEAKSSKNDSTSMPKKNLEIEVIEYKENEYREG</sequence>
<dbReference type="EMBL" id="CAMPGE010021564">
    <property type="protein sequence ID" value="CAI2379709.1"/>
    <property type="molecule type" value="Genomic_DNA"/>
</dbReference>
<keyword evidence="2" id="KW-1133">Transmembrane helix</keyword>
<keyword evidence="4" id="KW-1185">Reference proteome</keyword>
<organism evidence="3 4">
    <name type="scientific">Euplotes crassus</name>
    <dbReference type="NCBI Taxonomy" id="5936"/>
    <lineage>
        <taxon>Eukaryota</taxon>
        <taxon>Sar</taxon>
        <taxon>Alveolata</taxon>
        <taxon>Ciliophora</taxon>
        <taxon>Intramacronucleata</taxon>
        <taxon>Spirotrichea</taxon>
        <taxon>Hypotrichia</taxon>
        <taxon>Euplotida</taxon>
        <taxon>Euplotidae</taxon>
        <taxon>Moneuplotes</taxon>
    </lineage>
</organism>
<feature type="compositionally biased region" description="Basic and acidic residues" evidence="1">
    <location>
        <begin position="223"/>
        <end position="240"/>
    </location>
</feature>
<feature type="transmembrane region" description="Helical" evidence="2">
    <location>
        <begin position="12"/>
        <end position="35"/>
    </location>
</feature>
<evidence type="ECO:0000256" key="1">
    <source>
        <dbReference type="SAM" id="MobiDB-lite"/>
    </source>
</evidence>
<proteinExistence type="predicted"/>
<dbReference type="Proteomes" id="UP001295684">
    <property type="component" value="Unassembled WGS sequence"/>
</dbReference>
<evidence type="ECO:0000313" key="3">
    <source>
        <dbReference type="EMBL" id="CAI2379709.1"/>
    </source>
</evidence>
<feature type="region of interest" description="Disordered" evidence="1">
    <location>
        <begin position="49"/>
        <end position="68"/>
    </location>
</feature>
<feature type="region of interest" description="Disordered" evidence="1">
    <location>
        <begin position="78"/>
        <end position="105"/>
    </location>
</feature>
<feature type="region of interest" description="Disordered" evidence="1">
    <location>
        <begin position="149"/>
        <end position="240"/>
    </location>
</feature>
<evidence type="ECO:0000313" key="4">
    <source>
        <dbReference type="Proteomes" id="UP001295684"/>
    </source>
</evidence>
<feature type="compositionally biased region" description="Polar residues" evidence="1">
    <location>
        <begin position="166"/>
        <end position="177"/>
    </location>
</feature>
<keyword evidence="2" id="KW-0812">Transmembrane</keyword>
<protein>
    <submittedName>
        <fullName evidence="3">Uncharacterized protein</fullName>
    </submittedName>
</protein>
<evidence type="ECO:0000256" key="2">
    <source>
        <dbReference type="SAM" id="Phobius"/>
    </source>
</evidence>
<feature type="compositionally biased region" description="Basic and acidic residues" evidence="1">
    <location>
        <begin position="81"/>
        <end position="95"/>
    </location>
</feature>
<keyword evidence="2" id="KW-0472">Membrane</keyword>
<dbReference type="AlphaFoldDB" id="A0AAD1XVL7"/>
<feature type="compositionally biased region" description="Acidic residues" evidence="1">
    <location>
        <begin position="178"/>
        <end position="191"/>
    </location>
</feature>
<gene>
    <name evidence="3" type="ORF">ECRASSUSDP1_LOCUS21122</name>
</gene>
<reference evidence="3" key="1">
    <citation type="submission" date="2023-07" db="EMBL/GenBank/DDBJ databases">
        <authorList>
            <consortium name="AG Swart"/>
            <person name="Singh M."/>
            <person name="Singh A."/>
            <person name="Seah K."/>
            <person name="Emmerich C."/>
        </authorList>
    </citation>
    <scope>NUCLEOTIDE SEQUENCE</scope>
    <source>
        <strain evidence="3">DP1</strain>
    </source>
</reference>
<feature type="compositionally biased region" description="Basic and acidic residues" evidence="1">
    <location>
        <begin position="192"/>
        <end position="214"/>
    </location>
</feature>
<accession>A0AAD1XVL7</accession>
<comment type="caution">
    <text evidence="3">The sequence shown here is derived from an EMBL/GenBank/DDBJ whole genome shotgun (WGS) entry which is preliminary data.</text>
</comment>